<keyword evidence="4" id="KW-1185">Reference proteome</keyword>
<name>A0A4Q1BTB3_TREME</name>
<dbReference type="VEuPathDB" id="FungiDB:TREMEDRAFT_74761"/>
<comment type="caution">
    <text evidence="3">The sequence shown here is derived from an EMBL/GenBank/DDBJ whole genome shotgun (WGS) entry which is preliminary data.</text>
</comment>
<evidence type="ECO:0000313" key="3">
    <source>
        <dbReference type="EMBL" id="RXK41309.1"/>
    </source>
</evidence>
<evidence type="ECO:0000256" key="1">
    <source>
        <dbReference type="SAM" id="MobiDB-lite"/>
    </source>
</evidence>
<feature type="transmembrane region" description="Helical" evidence="2">
    <location>
        <begin position="104"/>
        <end position="125"/>
    </location>
</feature>
<dbReference type="Proteomes" id="UP000289152">
    <property type="component" value="Unassembled WGS sequence"/>
</dbReference>
<dbReference type="OrthoDB" id="2100652at2759"/>
<evidence type="ECO:0000256" key="2">
    <source>
        <dbReference type="SAM" id="Phobius"/>
    </source>
</evidence>
<keyword evidence="2" id="KW-0812">Transmembrane</keyword>
<dbReference type="InParanoid" id="A0A4Q1BTB3"/>
<reference evidence="3 4" key="1">
    <citation type="submission" date="2016-06" db="EMBL/GenBank/DDBJ databases">
        <title>Evolution of pathogenesis and genome organization in the Tremellales.</title>
        <authorList>
            <person name="Cuomo C."/>
            <person name="Litvintseva A."/>
            <person name="Heitman J."/>
            <person name="Chen Y."/>
            <person name="Sun S."/>
            <person name="Springer D."/>
            <person name="Dromer F."/>
            <person name="Young S."/>
            <person name="Zeng Q."/>
            <person name="Chapman S."/>
            <person name="Gujja S."/>
            <person name="Saif S."/>
            <person name="Birren B."/>
        </authorList>
    </citation>
    <scope>NUCLEOTIDE SEQUENCE [LARGE SCALE GENOMIC DNA]</scope>
    <source>
        <strain evidence="3 4">ATCC 28783</strain>
    </source>
</reference>
<dbReference type="GO" id="GO:0033617">
    <property type="term" value="P:mitochondrial respiratory chain complex IV assembly"/>
    <property type="evidence" value="ECO:0007669"/>
    <property type="project" value="InterPro"/>
</dbReference>
<organism evidence="3 4">
    <name type="scientific">Tremella mesenterica</name>
    <name type="common">Jelly fungus</name>
    <dbReference type="NCBI Taxonomy" id="5217"/>
    <lineage>
        <taxon>Eukaryota</taxon>
        <taxon>Fungi</taxon>
        <taxon>Dikarya</taxon>
        <taxon>Basidiomycota</taxon>
        <taxon>Agaricomycotina</taxon>
        <taxon>Tremellomycetes</taxon>
        <taxon>Tremellales</taxon>
        <taxon>Tremellaceae</taxon>
        <taxon>Tremella</taxon>
    </lineage>
</organism>
<dbReference type="EMBL" id="SDIL01000010">
    <property type="protein sequence ID" value="RXK41309.1"/>
    <property type="molecule type" value="Genomic_DNA"/>
</dbReference>
<proteinExistence type="predicted"/>
<feature type="region of interest" description="Disordered" evidence="1">
    <location>
        <begin position="16"/>
        <end position="90"/>
    </location>
</feature>
<gene>
    <name evidence="3" type="ORF">M231_01459</name>
</gene>
<feature type="compositionally biased region" description="Polar residues" evidence="1">
    <location>
        <begin position="51"/>
        <end position="68"/>
    </location>
</feature>
<keyword evidence="2" id="KW-0472">Membrane</keyword>
<accession>A0A4Q1BTB3</accession>
<dbReference type="Pfam" id="PF08695">
    <property type="entry name" value="Coa1"/>
    <property type="match status" value="1"/>
</dbReference>
<sequence length="233" mass="26100">MQRTNIRFLSQSVIRLSNPSRQTPKLEPTTFSEKASPRQVHERPENLRGLPSSSPPQFWTKPGQTTKINDAKPGSMTGEEFGGPSRPRMVYDRPKDLPKLRSRWPMYAGVGALCLSACVGFVLWATNTERLASSVLRQVTFQLRNSAQVASVLGENVRLADNWWGFGDPWISGSINNMQGHVDLSFRVRGSHGAGTVYFTSIRPKQEGAWRIVRYKIITDDGQTIRLDEQLGA</sequence>
<dbReference type="PANTHER" id="PTHR28523:SF1">
    <property type="entry name" value="CYTOCHROME C OXIDASE ASSEMBLY FACTOR 1"/>
    <property type="match status" value="1"/>
</dbReference>
<protein>
    <submittedName>
        <fullName evidence="3">Uncharacterized protein</fullName>
    </submittedName>
</protein>
<keyword evidence="2" id="KW-1133">Transmembrane helix</keyword>
<feature type="compositionally biased region" description="Polar residues" evidence="1">
    <location>
        <begin position="16"/>
        <end position="33"/>
    </location>
</feature>
<dbReference type="AlphaFoldDB" id="A0A4Q1BTB3"/>
<feature type="compositionally biased region" description="Basic and acidic residues" evidence="1">
    <location>
        <begin position="35"/>
        <end position="46"/>
    </location>
</feature>
<dbReference type="PANTHER" id="PTHR28523">
    <property type="entry name" value="CYTOCHROME C OXIDASE ASSEMBLY FACTOR 1"/>
    <property type="match status" value="1"/>
</dbReference>
<dbReference type="InterPro" id="IPR042432">
    <property type="entry name" value="Coa1_fungi"/>
</dbReference>
<dbReference type="InterPro" id="IPR014807">
    <property type="entry name" value="Coa1"/>
</dbReference>
<dbReference type="GO" id="GO:0005743">
    <property type="term" value="C:mitochondrial inner membrane"/>
    <property type="evidence" value="ECO:0007669"/>
    <property type="project" value="TreeGrafter"/>
</dbReference>
<evidence type="ECO:0000313" key="4">
    <source>
        <dbReference type="Proteomes" id="UP000289152"/>
    </source>
</evidence>